<reference evidence="4" key="1">
    <citation type="journal article" date="2019" name="Int. J. Syst. Evol. Microbiol.">
        <title>The Global Catalogue of Microorganisms (GCM) 10K type strain sequencing project: providing services to taxonomists for standard genome sequencing and annotation.</title>
        <authorList>
            <consortium name="The Broad Institute Genomics Platform"/>
            <consortium name="The Broad Institute Genome Sequencing Center for Infectious Disease"/>
            <person name="Wu L."/>
            <person name="Ma J."/>
        </authorList>
    </citation>
    <scope>NUCLEOTIDE SEQUENCE [LARGE SCALE GENOMIC DNA]</scope>
    <source>
        <strain evidence="4">CCM 8691</strain>
    </source>
</reference>
<keyword evidence="1" id="KW-0732">Signal</keyword>
<keyword evidence="4" id="KW-1185">Reference proteome</keyword>
<evidence type="ECO:0000313" key="4">
    <source>
        <dbReference type="Proteomes" id="UP001595789"/>
    </source>
</evidence>
<dbReference type="Pfam" id="PF21012">
    <property type="entry name" value="DUF6850"/>
    <property type="match status" value="1"/>
</dbReference>
<name>A0ABV8PGS7_9SPHI</name>
<dbReference type="Proteomes" id="UP001595789">
    <property type="component" value="Unassembled WGS sequence"/>
</dbReference>
<organism evidence="3 4">
    <name type="scientific">Pedobacter lithocola</name>
    <dbReference type="NCBI Taxonomy" id="1908239"/>
    <lineage>
        <taxon>Bacteria</taxon>
        <taxon>Pseudomonadati</taxon>
        <taxon>Bacteroidota</taxon>
        <taxon>Sphingobacteriia</taxon>
        <taxon>Sphingobacteriales</taxon>
        <taxon>Sphingobacteriaceae</taxon>
        <taxon>Pedobacter</taxon>
    </lineage>
</organism>
<dbReference type="InterPro" id="IPR049236">
    <property type="entry name" value="DUF6850"/>
</dbReference>
<accession>A0ABV8PGS7</accession>
<evidence type="ECO:0000313" key="3">
    <source>
        <dbReference type="EMBL" id="MFC4213382.1"/>
    </source>
</evidence>
<sequence length="493" mass="55331">MRKSIYAILKRTGFLLLLMMSAILSARSQSKTDSLLSLSLGIGNNAFSLSSNPIFIRHTAIPTFAEVGLRAELTNGTFRRPQDFKRQRNFGFGATGLSKVGDWLFYGSFSYGKNYRDSIKYANVARPYSGNPFITADAVGGNWRGDGLDASLQIVMPSTKKWQTAIKLDYETEQNSRDNDPKPLNRLLNYTIQPSLAYKFGLYNTLSILAGYSYMDEMVETGYYADQNPIIYSLRGYGEFTAGPVVTAQRFTKGYGYLFGADYLYKNDVEFLFGLRYGYQTQDVNDGIAKPIFIGGLDEFKGEAFASYTSGSNQNGFNASAKAWFRDGTGFDPVFSAINPAYYFSGVDTKIAYWKKRDRYIFNFAVYPGLSYTNYNEGIAKTDWTSVMLHQDAGFSMINQLTKKTTFGGELKLGYHFNLQKEIIINRPTQLSPILVTPYYQFASADYLKGAFNLSVTYRNANVSYQLKTGIDLVNTVDFGSRSIANLSLNLIF</sequence>
<evidence type="ECO:0000256" key="1">
    <source>
        <dbReference type="SAM" id="SignalP"/>
    </source>
</evidence>
<dbReference type="RefSeq" id="WP_378988535.1">
    <property type="nucleotide sequence ID" value="NZ_JBHSBW010000016.1"/>
</dbReference>
<proteinExistence type="predicted"/>
<feature type="chain" id="PRO_5047067431" evidence="1">
    <location>
        <begin position="27"/>
        <end position="493"/>
    </location>
</feature>
<feature type="signal peptide" evidence="1">
    <location>
        <begin position="1"/>
        <end position="26"/>
    </location>
</feature>
<feature type="domain" description="DUF6850" evidence="2">
    <location>
        <begin position="54"/>
        <end position="493"/>
    </location>
</feature>
<gene>
    <name evidence="3" type="ORF">ACFOWA_19475</name>
</gene>
<dbReference type="EMBL" id="JBHSBW010000016">
    <property type="protein sequence ID" value="MFC4213382.1"/>
    <property type="molecule type" value="Genomic_DNA"/>
</dbReference>
<evidence type="ECO:0000259" key="2">
    <source>
        <dbReference type="Pfam" id="PF21012"/>
    </source>
</evidence>
<protein>
    <submittedName>
        <fullName evidence="3">DUF6850 family outer membrane beta-barrel protein</fullName>
    </submittedName>
</protein>
<comment type="caution">
    <text evidence="3">The sequence shown here is derived from an EMBL/GenBank/DDBJ whole genome shotgun (WGS) entry which is preliminary data.</text>
</comment>